<dbReference type="OrthoDB" id="886186at2"/>
<keyword evidence="1" id="KW-0812">Transmembrane</keyword>
<dbReference type="RefSeq" id="WP_119752636.1">
    <property type="nucleotide sequence ID" value="NZ_CP032382.1"/>
</dbReference>
<proteinExistence type="predicted"/>
<keyword evidence="1" id="KW-1133">Transmembrane helix</keyword>
<dbReference type="Proteomes" id="UP000266183">
    <property type="component" value="Chromosome"/>
</dbReference>
<dbReference type="KEGG" id="chk:D4L85_01395"/>
<evidence type="ECO:0000313" key="2">
    <source>
        <dbReference type="EMBL" id="AYB29317.1"/>
    </source>
</evidence>
<sequence>MTAFLKKIGLADSFQMELPIDKTDFVNTLAANLDEPGYSFFEVFSSSKNRYKGKIKNDRFEMARRVRFFETNFNNARTNGSFSQTGDKLIIDIEVIGFHNVMIPFLICFVIIYGIAFSSFFLSGGPGKMDVIALPFLILHAAFMLGIPYLLLRRSVRTAKYEIERDLFFMMRHSPRIMS</sequence>
<feature type="transmembrane region" description="Helical" evidence="1">
    <location>
        <begin position="101"/>
        <end position="120"/>
    </location>
</feature>
<reference evidence="3" key="1">
    <citation type="submission" date="2018-09" db="EMBL/GenBank/DDBJ databases">
        <title>Chryseolinea sp. KIS68-18 isolated from soil.</title>
        <authorList>
            <person name="Weon H.-Y."/>
            <person name="Kwon S.-W."/>
            <person name="Lee S.A."/>
        </authorList>
    </citation>
    <scope>NUCLEOTIDE SEQUENCE [LARGE SCALE GENOMIC DNA]</scope>
    <source>
        <strain evidence="3">KIS68-18</strain>
    </source>
</reference>
<name>A0A385SG86_9BACT</name>
<keyword evidence="3" id="KW-1185">Reference proteome</keyword>
<keyword evidence="1" id="KW-0472">Membrane</keyword>
<gene>
    <name evidence="2" type="ORF">D4L85_01395</name>
</gene>
<protein>
    <submittedName>
        <fullName evidence="2">Uncharacterized protein</fullName>
    </submittedName>
</protein>
<evidence type="ECO:0000256" key="1">
    <source>
        <dbReference type="SAM" id="Phobius"/>
    </source>
</evidence>
<accession>A0A385SG86</accession>
<evidence type="ECO:0000313" key="3">
    <source>
        <dbReference type="Proteomes" id="UP000266183"/>
    </source>
</evidence>
<dbReference type="EMBL" id="CP032382">
    <property type="protein sequence ID" value="AYB29317.1"/>
    <property type="molecule type" value="Genomic_DNA"/>
</dbReference>
<feature type="transmembrane region" description="Helical" evidence="1">
    <location>
        <begin position="132"/>
        <end position="152"/>
    </location>
</feature>
<dbReference type="AlphaFoldDB" id="A0A385SG86"/>
<organism evidence="2 3">
    <name type="scientific">Chryseolinea soli</name>
    <dbReference type="NCBI Taxonomy" id="2321403"/>
    <lineage>
        <taxon>Bacteria</taxon>
        <taxon>Pseudomonadati</taxon>
        <taxon>Bacteroidota</taxon>
        <taxon>Cytophagia</taxon>
        <taxon>Cytophagales</taxon>
        <taxon>Fulvivirgaceae</taxon>
        <taxon>Chryseolinea</taxon>
    </lineage>
</organism>